<accession>A0ABY3E4F1</accession>
<name>A0ABY3E4F1_9CORY</name>
<proteinExistence type="predicted"/>
<evidence type="ECO:0000313" key="2">
    <source>
        <dbReference type="Proteomes" id="UP000320747"/>
    </source>
</evidence>
<keyword evidence="2" id="KW-1185">Reference proteome</keyword>
<dbReference type="RefSeq" id="WP_154879294.1">
    <property type="nucleotide sequence ID" value="NZ_JAADJX010000001.1"/>
</dbReference>
<sequence length="264" mass="29267">MDYSTEISNYFMFRRNGIKLAEWVARSNKTLDELVLLGMPKDYAMDVLDLAGLLFRPVVHTRYQKRCRKYAANNEHCVETLALIFRASRSIKDPTQRWKFREALCNTAGDTDVVRRTARRIKKAYQPTQSPKDGVRIRRSGAKTTMTFTGDSSALEDVVNTLRSGTNETGDPLDPILWLCEKRQAHSAEDCAHAVMPMSDLQAIMKGSACSTGVRLADGSVVHGTEFADRQLISLGRITLVAEGYGPPGHTTVPADSPGMQKAA</sequence>
<organism evidence="1 2">
    <name type="scientific">Corynebacterium godavarianum</name>
    <dbReference type="NCBI Taxonomy" id="2054421"/>
    <lineage>
        <taxon>Bacteria</taxon>
        <taxon>Bacillati</taxon>
        <taxon>Actinomycetota</taxon>
        <taxon>Actinomycetes</taxon>
        <taxon>Mycobacteriales</taxon>
        <taxon>Corynebacteriaceae</taxon>
        <taxon>Corynebacterium</taxon>
    </lineage>
</organism>
<gene>
    <name evidence="1" type="ORF">FPH17_06535</name>
</gene>
<reference evidence="1 2" key="1">
    <citation type="submission" date="2019-07" db="EMBL/GenBank/DDBJ databases">
        <title>Draft genome of Corynebacterium godavarianum and other related strains.</title>
        <authorList>
            <person name="Bernier A.-M."/>
            <person name="Bernard K."/>
        </authorList>
    </citation>
    <scope>NUCLEOTIDE SEQUENCE [LARGE SCALE GENOMIC DNA]</scope>
    <source>
        <strain evidence="1 2">LMG 29598</strain>
    </source>
</reference>
<evidence type="ECO:0008006" key="3">
    <source>
        <dbReference type="Google" id="ProtNLM"/>
    </source>
</evidence>
<evidence type="ECO:0000313" key="1">
    <source>
        <dbReference type="EMBL" id="TSJ74406.1"/>
    </source>
</evidence>
<protein>
    <recommendedName>
        <fullName evidence="3">HNH endonuclease</fullName>
    </recommendedName>
</protein>
<dbReference type="Proteomes" id="UP000320747">
    <property type="component" value="Unassembled WGS sequence"/>
</dbReference>
<comment type="caution">
    <text evidence="1">The sequence shown here is derived from an EMBL/GenBank/DDBJ whole genome shotgun (WGS) entry which is preliminary data.</text>
</comment>
<dbReference type="EMBL" id="VMHH01000004">
    <property type="protein sequence ID" value="TSJ74406.1"/>
    <property type="molecule type" value="Genomic_DNA"/>
</dbReference>